<organism evidence="3 4">
    <name type="scientific">Streptosporangium brasiliense</name>
    <dbReference type="NCBI Taxonomy" id="47480"/>
    <lineage>
        <taxon>Bacteria</taxon>
        <taxon>Bacillati</taxon>
        <taxon>Actinomycetota</taxon>
        <taxon>Actinomycetes</taxon>
        <taxon>Streptosporangiales</taxon>
        <taxon>Streptosporangiaceae</taxon>
        <taxon>Streptosporangium</taxon>
    </lineage>
</organism>
<dbReference type="Proteomes" id="UP001230426">
    <property type="component" value="Unassembled WGS sequence"/>
</dbReference>
<dbReference type="Pfam" id="PF02371">
    <property type="entry name" value="Transposase_20"/>
    <property type="match status" value="1"/>
</dbReference>
<dbReference type="EMBL" id="JAUSRB010000002">
    <property type="protein sequence ID" value="MDP9868828.1"/>
    <property type="molecule type" value="Genomic_DNA"/>
</dbReference>
<comment type="caution">
    <text evidence="3">The sequence shown here is derived from an EMBL/GenBank/DDBJ whole genome shotgun (WGS) entry which is preliminary data.</text>
</comment>
<evidence type="ECO:0000259" key="2">
    <source>
        <dbReference type="Pfam" id="PF02371"/>
    </source>
</evidence>
<dbReference type="RefSeq" id="WP_306872100.1">
    <property type="nucleotide sequence ID" value="NZ_JAUSRB010000002.1"/>
</dbReference>
<accession>A0ABT9RHR6</accession>
<feature type="domain" description="Transposase IS116/IS110/IS902 C-terminal" evidence="2">
    <location>
        <begin position="242"/>
        <end position="325"/>
    </location>
</feature>
<evidence type="ECO:0000313" key="3">
    <source>
        <dbReference type="EMBL" id="MDP9868828.1"/>
    </source>
</evidence>
<dbReference type="PANTHER" id="PTHR33055">
    <property type="entry name" value="TRANSPOSASE FOR INSERTION SEQUENCE ELEMENT IS1111A"/>
    <property type="match status" value="1"/>
</dbReference>
<sequence>MSVAPGRHPVTTHSTDDEREEVIVGVDTHTEAHVAAVLTVQGVLVGTRPFAATACGYAELLAWARSHGRLHRAGVEGTSSHGTALTRYLRRHRVQVIEVNRPDRAVRRRRGKTDAIDAENAARAVLSGQASAVAKSGDGAVEMLRMVKLAKESAVKARTQAINQLRAIVARTEPHLRESLAGLGPATLFRRCAELPSAQADDLTTVATEVLRILARRILALTEEIRCHQQRMRSIITACAPRLLERHGIGPDTAAALLITAGDNPDRLTSEAAFAALCGVNPIEASSGKTTRHRLNLGGDRRGNSALYTIVLTRLSRDQRTRDYAERRTGEGKSKKEIIRCLKRYVAREVFPIIAAALSPAQSPAIAA</sequence>
<gene>
    <name evidence="3" type="ORF">J2S55_008094</name>
</gene>
<dbReference type="NCBIfam" id="NF033542">
    <property type="entry name" value="transpos_IS110"/>
    <property type="match status" value="1"/>
</dbReference>
<proteinExistence type="predicted"/>
<evidence type="ECO:0000259" key="1">
    <source>
        <dbReference type="Pfam" id="PF01548"/>
    </source>
</evidence>
<dbReference type="Pfam" id="PF01548">
    <property type="entry name" value="DEDD_Tnp_IS110"/>
    <property type="match status" value="1"/>
</dbReference>
<name>A0ABT9RHR6_9ACTN</name>
<dbReference type="InterPro" id="IPR003346">
    <property type="entry name" value="Transposase_20"/>
</dbReference>
<keyword evidence="4" id="KW-1185">Reference proteome</keyword>
<evidence type="ECO:0000313" key="4">
    <source>
        <dbReference type="Proteomes" id="UP001230426"/>
    </source>
</evidence>
<protein>
    <submittedName>
        <fullName evidence="3">Transposase</fullName>
    </submittedName>
</protein>
<dbReference type="InterPro" id="IPR047650">
    <property type="entry name" value="Transpos_IS110"/>
</dbReference>
<reference evidence="3 4" key="1">
    <citation type="submission" date="2023-07" db="EMBL/GenBank/DDBJ databases">
        <title>Sequencing the genomes of 1000 actinobacteria strains.</title>
        <authorList>
            <person name="Klenk H.-P."/>
        </authorList>
    </citation>
    <scope>NUCLEOTIDE SEQUENCE [LARGE SCALE GENOMIC DNA]</scope>
    <source>
        <strain evidence="3 4">DSM 44109</strain>
    </source>
</reference>
<dbReference type="InterPro" id="IPR002525">
    <property type="entry name" value="Transp_IS110-like_N"/>
</dbReference>
<feature type="domain" description="Transposase IS110-like N-terminal" evidence="1">
    <location>
        <begin position="24"/>
        <end position="172"/>
    </location>
</feature>
<dbReference type="PANTHER" id="PTHR33055:SF16">
    <property type="entry name" value="TRANSPOSASE FOR INSERTION SEQUENCE ELEMENT IS1547"/>
    <property type="match status" value="1"/>
</dbReference>